<dbReference type="EMBL" id="BK015882">
    <property type="protein sequence ID" value="DAD71435.1"/>
    <property type="molecule type" value="Genomic_DNA"/>
</dbReference>
<name>A0A8S5LNJ9_9CAUD</name>
<accession>A0A8S5LNJ9</accession>
<protein>
    <submittedName>
        <fullName evidence="1">Neck protein</fullName>
    </submittedName>
</protein>
<reference evidence="1" key="1">
    <citation type="journal article" date="2021" name="Proc. Natl. Acad. Sci. U.S.A.">
        <title>A Catalog of Tens of Thousands of Viruses from Human Metagenomes Reveals Hidden Associations with Chronic Diseases.</title>
        <authorList>
            <person name="Tisza M.J."/>
            <person name="Buck C.B."/>
        </authorList>
    </citation>
    <scope>NUCLEOTIDE SEQUENCE</scope>
    <source>
        <strain evidence="1">Ctsf32</strain>
    </source>
</reference>
<proteinExistence type="predicted"/>
<evidence type="ECO:0000313" key="1">
    <source>
        <dbReference type="EMBL" id="DAD71435.1"/>
    </source>
</evidence>
<sequence>MTQDQVRDEVTLMLTGQLLELELAPTTVDSIINSSLRELQRYITSTKIITIPFSRCIDLSDPKQTNDQKIYVSNVFRVYRTEGYGEASTSLTKAVDPMQAAQWQLISGTGNMRGFQDYMLNYMSYNTILQMRNTTSTDLAYIYDRDSQKLYINVASNAPSNITVEYIPIYQDVSEITSDYWTDVLIRMAVAKTKIVAGRVRSRYTQSNAIWTQDGRDILAEGTSELQELRQTLSSNTALFYNAVD</sequence>
<organism evidence="1">
    <name type="scientific">Siphoviridae sp. ctsf32</name>
    <dbReference type="NCBI Taxonomy" id="2827594"/>
    <lineage>
        <taxon>Viruses</taxon>
        <taxon>Duplodnaviria</taxon>
        <taxon>Heunggongvirae</taxon>
        <taxon>Uroviricota</taxon>
        <taxon>Caudoviricetes</taxon>
    </lineage>
</organism>